<dbReference type="GO" id="GO:0046872">
    <property type="term" value="F:metal ion binding"/>
    <property type="evidence" value="ECO:0007669"/>
    <property type="project" value="UniProtKB-KW"/>
</dbReference>
<feature type="domain" description="Periplasmic binding protein" evidence="7">
    <location>
        <begin position="43"/>
        <end position="319"/>
    </location>
</feature>
<evidence type="ECO:0000259" key="7">
    <source>
        <dbReference type="Pfam" id="PF13407"/>
    </source>
</evidence>
<comment type="subunit">
    <text evidence="5">The ABC transporter complex is composed of one ATP-binding protein (MglA), two transmembrane proteins (MglC) and a solute-binding protein (MglB).</text>
</comment>
<name>A0A318EKW8_9FIRM</name>
<evidence type="ECO:0000256" key="4">
    <source>
        <dbReference type="ARBA" id="ARBA00022729"/>
    </source>
</evidence>
<dbReference type="InterPro" id="IPR025997">
    <property type="entry name" value="SBP_2_dom"/>
</dbReference>
<dbReference type="Pfam" id="PF13407">
    <property type="entry name" value="Peripla_BP_4"/>
    <property type="match status" value="1"/>
</dbReference>
<dbReference type="Gene3D" id="3.40.50.2300">
    <property type="match status" value="2"/>
</dbReference>
<dbReference type="InterPro" id="IPR028082">
    <property type="entry name" value="Peripla_BP_I"/>
</dbReference>
<dbReference type="CDD" id="cd01539">
    <property type="entry name" value="PBP1_GGBP"/>
    <property type="match status" value="1"/>
</dbReference>
<dbReference type="EMBL" id="QICS01000020">
    <property type="protein sequence ID" value="PXV85037.1"/>
    <property type="molecule type" value="Genomic_DNA"/>
</dbReference>
<dbReference type="RefSeq" id="WP_110292022.1">
    <property type="nucleotide sequence ID" value="NZ_QICS01000020.1"/>
</dbReference>
<evidence type="ECO:0000256" key="2">
    <source>
        <dbReference type="ARBA" id="ARBA00007639"/>
    </source>
</evidence>
<dbReference type="Proteomes" id="UP000247523">
    <property type="component" value="Unassembled WGS sequence"/>
</dbReference>
<evidence type="ECO:0000256" key="3">
    <source>
        <dbReference type="ARBA" id="ARBA00022723"/>
    </source>
</evidence>
<evidence type="ECO:0000256" key="6">
    <source>
        <dbReference type="ARBA" id="ARBA00034344"/>
    </source>
</evidence>
<sequence>MKKYSKVLGASLFVITLVSACFVLFKQYSRQQKVSNEVKSIKIGVCIYDEYDTYVSTLIQEVSKLTKQKEMETGFAITLDIQSASGSQITQNDQIENFVDKEYDALCVGLVDRTDASGVIDKAKSADIPIVFFNRELVEEDLQRWDKIYYVGADAAESGNMQGNIIVEACEKDFDLIDKNKDGVLQYVMLEGEPGHQDALVRTENSIKTVMNAGYTLQKLGDEIANWNRAQATTKMATWIDEFGEDIEVVFANNDDMALGALDALKKSKIEQYPIIVGVDGLQNGLESVKKKELIGTVFNDYRGQAKAIVDMAFALAMKQDFPKSIQFVNNKYVYIPYQKITYDNVQEYIRLLEQ</sequence>
<gene>
    <name evidence="8" type="ORF">C8E03_1209</name>
</gene>
<comment type="subcellular location">
    <subcellularLocation>
        <location evidence="1">Cell envelope</location>
    </subcellularLocation>
</comment>
<comment type="similarity">
    <text evidence="2">Belongs to the bacterial solute-binding protein 2 family.</text>
</comment>
<comment type="caution">
    <text evidence="8">The sequence shown here is derived from an EMBL/GenBank/DDBJ whole genome shotgun (WGS) entry which is preliminary data.</text>
</comment>
<proteinExistence type="inferred from homology"/>
<evidence type="ECO:0000256" key="5">
    <source>
        <dbReference type="ARBA" id="ARBA00034323"/>
    </source>
</evidence>
<keyword evidence="4" id="KW-0732">Signal</keyword>
<dbReference type="AlphaFoldDB" id="A0A318EKW8"/>
<reference evidence="8 9" key="1">
    <citation type="submission" date="2018-05" db="EMBL/GenBank/DDBJ databases">
        <title>Genomic Encyclopedia of Type Strains, Phase IV (KMG-IV): sequencing the most valuable type-strain genomes for metagenomic binning, comparative biology and taxonomic classification.</title>
        <authorList>
            <person name="Goeker M."/>
        </authorList>
    </citation>
    <scope>NUCLEOTIDE SEQUENCE [LARGE SCALE GENOMIC DNA]</scope>
    <source>
        <strain evidence="8 9">DSM 28816</strain>
    </source>
</reference>
<accession>A0A318EKW8</accession>
<dbReference type="PROSITE" id="PS51257">
    <property type="entry name" value="PROKAR_LIPOPROTEIN"/>
    <property type="match status" value="1"/>
</dbReference>
<dbReference type="GO" id="GO:0030313">
    <property type="term" value="C:cell envelope"/>
    <property type="evidence" value="ECO:0007669"/>
    <property type="project" value="UniProtKB-SubCell"/>
</dbReference>
<dbReference type="PANTHER" id="PTHR46847">
    <property type="entry name" value="D-ALLOSE-BINDING PERIPLASMIC PROTEIN-RELATED"/>
    <property type="match status" value="1"/>
</dbReference>
<dbReference type="PANTHER" id="PTHR46847:SF1">
    <property type="entry name" value="D-ALLOSE-BINDING PERIPLASMIC PROTEIN-RELATED"/>
    <property type="match status" value="1"/>
</dbReference>
<evidence type="ECO:0000256" key="1">
    <source>
        <dbReference type="ARBA" id="ARBA00004196"/>
    </source>
</evidence>
<protein>
    <recommendedName>
        <fullName evidence="6">D-galactose/methyl-galactoside binding periplasmic protein MglB</fullName>
    </recommendedName>
</protein>
<dbReference type="SUPFAM" id="SSF53822">
    <property type="entry name" value="Periplasmic binding protein-like I"/>
    <property type="match status" value="1"/>
</dbReference>
<keyword evidence="3" id="KW-0479">Metal-binding</keyword>
<organism evidence="8 9">
    <name type="scientific">Lachnotalea glycerini</name>
    <dbReference type="NCBI Taxonomy" id="1763509"/>
    <lineage>
        <taxon>Bacteria</taxon>
        <taxon>Bacillati</taxon>
        <taxon>Bacillota</taxon>
        <taxon>Clostridia</taxon>
        <taxon>Lachnospirales</taxon>
        <taxon>Lachnospiraceae</taxon>
        <taxon>Lachnotalea</taxon>
    </lineage>
</organism>
<evidence type="ECO:0000313" key="8">
    <source>
        <dbReference type="EMBL" id="PXV85037.1"/>
    </source>
</evidence>
<dbReference type="InterPro" id="IPR044085">
    <property type="entry name" value="MglB-like_PBP1"/>
</dbReference>
<dbReference type="GO" id="GO:0030246">
    <property type="term" value="F:carbohydrate binding"/>
    <property type="evidence" value="ECO:0007669"/>
    <property type="project" value="InterPro"/>
</dbReference>
<evidence type="ECO:0000313" key="9">
    <source>
        <dbReference type="Proteomes" id="UP000247523"/>
    </source>
</evidence>